<dbReference type="EMBL" id="OMOF01000097">
    <property type="protein sequence ID" value="SPF37654.1"/>
    <property type="molecule type" value="Genomic_DNA"/>
</dbReference>
<proteinExistence type="predicted"/>
<feature type="transmembrane region" description="Helical" evidence="1">
    <location>
        <begin position="12"/>
        <end position="32"/>
    </location>
</feature>
<evidence type="ECO:0000313" key="3">
    <source>
        <dbReference type="Proteomes" id="UP000238916"/>
    </source>
</evidence>
<keyword evidence="1" id="KW-1133">Transmembrane helix</keyword>
<dbReference type="Proteomes" id="UP000238916">
    <property type="component" value="Unassembled WGS sequence"/>
</dbReference>
<organism evidence="2 3">
    <name type="scientific">Candidatus Desulfosporosinus infrequens</name>
    <dbReference type="NCBI Taxonomy" id="2043169"/>
    <lineage>
        <taxon>Bacteria</taxon>
        <taxon>Bacillati</taxon>
        <taxon>Bacillota</taxon>
        <taxon>Clostridia</taxon>
        <taxon>Eubacteriales</taxon>
        <taxon>Desulfitobacteriaceae</taxon>
        <taxon>Desulfosporosinus</taxon>
    </lineage>
</organism>
<gene>
    <name evidence="2" type="ORF">SBF1_1860010</name>
</gene>
<evidence type="ECO:0000256" key="1">
    <source>
        <dbReference type="SAM" id="Phobius"/>
    </source>
</evidence>
<accession>A0A2U3KD99</accession>
<keyword evidence="1" id="KW-0812">Transmembrane</keyword>
<sequence length="64" mass="7484">MVNIYFKFHTYVVLSFVNKLINGYFGFFWSLLLNLEPGEYQYSICTLCLTDQNLDKCRVGTTSN</sequence>
<keyword evidence="1" id="KW-0472">Membrane</keyword>
<reference evidence="3" key="1">
    <citation type="submission" date="2018-02" db="EMBL/GenBank/DDBJ databases">
        <authorList>
            <person name="Hausmann B."/>
        </authorList>
    </citation>
    <scope>NUCLEOTIDE SEQUENCE [LARGE SCALE GENOMIC DNA]</scope>
    <source>
        <strain evidence="3">Peat soil MAG SbF1</strain>
    </source>
</reference>
<evidence type="ECO:0000313" key="2">
    <source>
        <dbReference type="EMBL" id="SPF37654.1"/>
    </source>
</evidence>
<name>A0A2U3KD99_9FIRM</name>
<protein>
    <submittedName>
        <fullName evidence="2">Uncharacterized protein</fullName>
    </submittedName>
</protein>
<dbReference type="AlphaFoldDB" id="A0A2U3KD99"/>